<dbReference type="Gene3D" id="3.20.20.150">
    <property type="entry name" value="Divalent-metal-dependent TIM barrel enzymes"/>
    <property type="match status" value="1"/>
</dbReference>
<dbReference type="SUPFAM" id="SSF51658">
    <property type="entry name" value="Xylose isomerase-like"/>
    <property type="match status" value="1"/>
</dbReference>
<protein>
    <recommendedName>
        <fullName evidence="1">Xylose isomerase-like TIM barrel domain-containing protein</fullName>
    </recommendedName>
</protein>
<dbReference type="Pfam" id="PF01261">
    <property type="entry name" value="AP_endonuc_2"/>
    <property type="match status" value="1"/>
</dbReference>
<dbReference type="InterPro" id="IPR013022">
    <property type="entry name" value="Xyl_isomerase-like_TIM-brl"/>
</dbReference>
<evidence type="ECO:0000313" key="2">
    <source>
        <dbReference type="EMBL" id="KKO00621.1"/>
    </source>
</evidence>
<reference evidence="2" key="1">
    <citation type="journal article" date="2015" name="Nature">
        <title>Complex archaea that bridge the gap between prokaryotes and eukaryotes.</title>
        <authorList>
            <person name="Spang A."/>
            <person name="Saw J.H."/>
            <person name="Jorgensen S.L."/>
            <person name="Zaremba-Niedzwiedzka K."/>
            <person name="Martijn J."/>
            <person name="Lind A.E."/>
            <person name="van Eijk R."/>
            <person name="Schleper C."/>
            <person name="Guy L."/>
            <person name="Ettema T.J."/>
        </authorList>
    </citation>
    <scope>NUCLEOTIDE SEQUENCE</scope>
</reference>
<dbReference type="AlphaFoldDB" id="A0A0F9V5U7"/>
<dbReference type="PANTHER" id="PTHR12110:SF41">
    <property type="entry name" value="INOSOSE DEHYDRATASE"/>
    <property type="match status" value="1"/>
</dbReference>
<sequence>MIHPGLCSITFRELSQRQIVELVAETGLAGIEWGGDIHCPHGDTASAAQAGAITRDAGLAVSSYGSYYRAARPAGGKDAPPFEAVLASTVAMEAPLIRIWAGGYGSDAAEATEAYRAEVADDARRIADLAAPVGVRIAFEYHAGSLTDTLESTLRLLAAIDHDNVGCYWQPPFGAAKSDNLTAIEALADKLANVHVFHWLTAPGDKIDHRPLADGQGDWTDYFAEIAAIPGDRWALLEFVRDGSEENYRRDAATLRQLLEGW</sequence>
<gene>
    <name evidence="2" type="ORF">LCGC14_0123940</name>
</gene>
<proteinExistence type="predicted"/>
<comment type="caution">
    <text evidence="2">The sequence shown here is derived from an EMBL/GenBank/DDBJ whole genome shotgun (WGS) entry which is preliminary data.</text>
</comment>
<dbReference type="EMBL" id="LAZR01000039">
    <property type="protein sequence ID" value="KKO00621.1"/>
    <property type="molecule type" value="Genomic_DNA"/>
</dbReference>
<dbReference type="PANTHER" id="PTHR12110">
    <property type="entry name" value="HYDROXYPYRUVATE ISOMERASE"/>
    <property type="match status" value="1"/>
</dbReference>
<dbReference type="InterPro" id="IPR036237">
    <property type="entry name" value="Xyl_isomerase-like_sf"/>
</dbReference>
<accession>A0A0F9V5U7</accession>
<evidence type="ECO:0000259" key="1">
    <source>
        <dbReference type="Pfam" id="PF01261"/>
    </source>
</evidence>
<organism evidence="2">
    <name type="scientific">marine sediment metagenome</name>
    <dbReference type="NCBI Taxonomy" id="412755"/>
    <lineage>
        <taxon>unclassified sequences</taxon>
        <taxon>metagenomes</taxon>
        <taxon>ecological metagenomes</taxon>
    </lineage>
</organism>
<dbReference type="InterPro" id="IPR050312">
    <property type="entry name" value="IolE/XylAMocC-like"/>
</dbReference>
<name>A0A0F9V5U7_9ZZZZ</name>
<feature type="domain" description="Xylose isomerase-like TIM barrel" evidence="1">
    <location>
        <begin position="20"/>
        <end position="257"/>
    </location>
</feature>